<dbReference type="RefSeq" id="WP_181731654.1">
    <property type="nucleotide sequence ID" value="NZ_JACEIR010000003.1"/>
</dbReference>
<gene>
    <name evidence="1" type="ORF">I8U20_03490</name>
</gene>
<dbReference type="CDD" id="cd19067">
    <property type="entry name" value="PfuEndoQ-like"/>
    <property type="match status" value="1"/>
</dbReference>
<accession>A0A8I1DBH5</accession>
<keyword evidence="2" id="KW-1185">Reference proteome</keyword>
<dbReference type="Gene3D" id="3.20.20.140">
    <property type="entry name" value="Metal-dependent hydrolases"/>
    <property type="match status" value="1"/>
</dbReference>
<dbReference type="Proteomes" id="UP000633619">
    <property type="component" value="Unassembled WGS sequence"/>
</dbReference>
<name>A0A8I1DBH5_THEIN</name>
<proteinExistence type="predicted"/>
<sequence length="391" mass="44018">MSELKTLYADFHIHIGRTSRNHPVKITAARNMTFENIVKEAHHRKGLGMIGVIDSQSPPVQEDILDGLRSGCFREHPDGGIVYKETTCLLGAEIEIREPGAGPAHVLVFVKTLEKMQQLTAWLKKSMKNVRLSTQRLYQPVSELQEKVEELDGLFIPAHIFTPFKSIYGSAADSMGELFDLKKVAAVELGLSSDSELADRISELNAFPFLTNSDAHSLPKIGREYNQLLVKEASFEEFRKALNGTDGRKILKNYGLNPRLGKYYRTRCLECGELWTHEETPVCLHCGSKKRVKGVLDRILEISDQSCRHPSFRPPYQYQVPLEFIPKLGKRTLEKLLDAFGTEMNILHEVPVEAIERVAGSHIARHILMAREQKLAFEEGGGGIYGRVKPS</sequence>
<evidence type="ECO:0000313" key="1">
    <source>
        <dbReference type="EMBL" id="MBH8594388.1"/>
    </source>
</evidence>
<dbReference type="InterPro" id="IPR016195">
    <property type="entry name" value="Pol/histidinol_Pase-like"/>
</dbReference>
<dbReference type="EMBL" id="JAECVW010000002">
    <property type="protein sequence ID" value="MBH8594388.1"/>
    <property type="molecule type" value="Genomic_DNA"/>
</dbReference>
<dbReference type="PANTHER" id="PTHR40084:SF1">
    <property type="entry name" value="PHOSPHOTRANSFERASE"/>
    <property type="match status" value="1"/>
</dbReference>
<dbReference type="SUPFAM" id="SSF89550">
    <property type="entry name" value="PHP domain-like"/>
    <property type="match status" value="1"/>
</dbReference>
<reference evidence="1 2" key="1">
    <citation type="submission" date="2020-12" db="EMBL/GenBank/DDBJ databases">
        <title>WGS of Thermoactinomyces spp.</title>
        <authorList>
            <person name="Cheng K."/>
        </authorList>
    </citation>
    <scope>NUCLEOTIDE SEQUENCE [LARGE SCALE GENOMIC DNA]</scope>
    <source>
        <strain evidence="2">CICC 10671\DSM 43846</strain>
    </source>
</reference>
<dbReference type="Pfam" id="PF13263">
    <property type="entry name" value="PHP_C"/>
    <property type="match status" value="1"/>
</dbReference>
<organism evidence="1 2">
    <name type="scientific">Thermoactinomyces intermedius</name>
    <dbReference type="NCBI Taxonomy" id="2024"/>
    <lineage>
        <taxon>Bacteria</taxon>
        <taxon>Bacillati</taxon>
        <taxon>Bacillota</taxon>
        <taxon>Bacilli</taxon>
        <taxon>Bacillales</taxon>
        <taxon>Thermoactinomycetaceae</taxon>
        <taxon>Thermoactinomyces</taxon>
    </lineage>
</organism>
<dbReference type="PANTHER" id="PTHR40084">
    <property type="entry name" value="PHOSPHOHYDROLASE, PHP FAMILY"/>
    <property type="match status" value="1"/>
</dbReference>
<protein>
    <submittedName>
        <fullName evidence="1">TIGR00375 family protein</fullName>
    </submittedName>
</protein>
<evidence type="ECO:0000313" key="2">
    <source>
        <dbReference type="Proteomes" id="UP000633619"/>
    </source>
</evidence>
<comment type="caution">
    <text evidence="1">The sequence shown here is derived from an EMBL/GenBank/DDBJ whole genome shotgun (WGS) entry which is preliminary data.</text>
</comment>
<dbReference type="AlphaFoldDB" id="A0A8I1DBH5"/>